<evidence type="ECO:0000313" key="2">
    <source>
        <dbReference type="Proteomes" id="UP000029858"/>
    </source>
</evidence>
<dbReference type="RefSeq" id="WP_036712445.1">
    <property type="nucleotide sequence ID" value="NZ_JRKQ01000152.1"/>
</dbReference>
<reference evidence="1 2" key="2">
    <citation type="submission" date="2014-10" db="EMBL/GenBank/DDBJ databases">
        <title>Paracoccus sanguinis sp. nov., isolated from clinical specimens of New York State patients.</title>
        <authorList>
            <person name="Mingle L.A."/>
            <person name="Cole J.A."/>
            <person name="Lapierre P."/>
            <person name="Musser K.A."/>
        </authorList>
    </citation>
    <scope>NUCLEOTIDE SEQUENCE [LARGE SCALE GENOMIC DNA]</scope>
    <source>
        <strain evidence="1 2">5503</strain>
    </source>
</reference>
<evidence type="ECO:0000313" key="1">
    <source>
        <dbReference type="EMBL" id="KGJ18407.1"/>
    </source>
</evidence>
<dbReference type="Pfam" id="PF16868">
    <property type="entry name" value="NMT1_3"/>
    <property type="match status" value="1"/>
</dbReference>
<sequence length="321" mass="33875">MTTFTRRDLGRVALGAGALAALPRAGHARTFINILTGGTSGVYYPLGVALSQIYGAGIEGAQTQVQATKASVENCVLLDRRRGELAFVLGDSLMHAAEGNAEAGFPKPLTSLRVLAAIYPNFAHLVVRQDSGIRTFADVRGHSLSVGAPASGAELSSRLMFDAAGMSYKDLSKVEYLPYSDSAELIKNRQLDGTLQSAGLGSGFIRDLAASIPITIAEVPAAVAEKMGKPFQSAVIPAGTYEGQDADVMTVLTPNYLVTHDEVPDELAYQMAKLMYANLDALKAAHSAANDIDPMKAAQNLPVPLHPGAARYYQEAGVPIE</sequence>
<dbReference type="PANTHER" id="PTHR42941">
    <property type="entry name" value="SLL1037 PROTEIN"/>
    <property type="match status" value="1"/>
</dbReference>
<dbReference type="NCBIfam" id="TIGR02122">
    <property type="entry name" value="TRAP_TAXI"/>
    <property type="match status" value="1"/>
</dbReference>
<dbReference type="EMBL" id="JRKQ01000152">
    <property type="protein sequence ID" value="KGJ18407.1"/>
    <property type="molecule type" value="Genomic_DNA"/>
</dbReference>
<accession>A0A099G7B9</accession>
<name>A0A099G7B9_9RHOB</name>
<gene>
    <name evidence="1" type="ORF">IX56_16755</name>
</gene>
<organism evidence="1 2">
    <name type="scientific">Paracoccus sanguinis</name>
    <dbReference type="NCBI Taxonomy" id="1545044"/>
    <lineage>
        <taxon>Bacteria</taxon>
        <taxon>Pseudomonadati</taxon>
        <taxon>Pseudomonadota</taxon>
        <taxon>Alphaproteobacteria</taxon>
        <taxon>Rhodobacterales</taxon>
        <taxon>Paracoccaceae</taxon>
        <taxon>Paracoccus</taxon>
    </lineage>
</organism>
<dbReference type="CDD" id="cd13567">
    <property type="entry name" value="PBP2_TtGluBP"/>
    <property type="match status" value="1"/>
</dbReference>
<reference evidence="1 2" key="1">
    <citation type="submission" date="2014-09" db="EMBL/GenBank/DDBJ databases">
        <authorList>
            <person name="McGinnis J.M."/>
            <person name="Wolfgang W.J."/>
        </authorList>
    </citation>
    <scope>NUCLEOTIDE SEQUENCE [LARGE SCALE GENOMIC DNA]</scope>
    <source>
        <strain evidence="1 2">5503</strain>
    </source>
</reference>
<dbReference type="Gene3D" id="3.40.190.10">
    <property type="entry name" value="Periplasmic binding protein-like II"/>
    <property type="match status" value="2"/>
</dbReference>
<proteinExistence type="predicted"/>
<dbReference type="InterPro" id="IPR011852">
    <property type="entry name" value="TRAP_TAXI"/>
</dbReference>
<dbReference type="SUPFAM" id="SSF53850">
    <property type="entry name" value="Periplasmic binding protein-like II"/>
    <property type="match status" value="1"/>
</dbReference>
<protein>
    <submittedName>
        <fullName evidence="1">C4-dicarboxylate ABC transporter</fullName>
    </submittedName>
</protein>
<dbReference type="PANTHER" id="PTHR42941:SF1">
    <property type="entry name" value="SLL1037 PROTEIN"/>
    <property type="match status" value="1"/>
</dbReference>
<dbReference type="AlphaFoldDB" id="A0A099G7B9"/>
<dbReference type="Proteomes" id="UP000029858">
    <property type="component" value="Unassembled WGS sequence"/>
</dbReference>
<comment type="caution">
    <text evidence="1">The sequence shown here is derived from an EMBL/GenBank/DDBJ whole genome shotgun (WGS) entry which is preliminary data.</text>
</comment>